<gene>
    <name evidence="1" type="ORF">UW57_C0022G0003</name>
</gene>
<protein>
    <submittedName>
        <fullName evidence="1">Uncharacterized protein</fullName>
    </submittedName>
</protein>
<dbReference type="EMBL" id="LCIV01000022">
    <property type="protein sequence ID" value="KKT62101.1"/>
    <property type="molecule type" value="Genomic_DNA"/>
</dbReference>
<dbReference type="STRING" id="1618646.UW57_C0022G0003"/>
<sequence>MELINSFLDRYKGIGIKDLEVKEFICHLIKEKTDIDLTSKMIEKKNNKVFIKTSPLNRNEILLYKRYFLKELKQFKIDEIN</sequence>
<comment type="caution">
    <text evidence="1">The sequence shown here is derived from an EMBL/GenBank/DDBJ whole genome shotgun (WGS) entry which is preliminary data.</text>
</comment>
<accession>A0A0G1IRV4</accession>
<dbReference type="Proteomes" id="UP000034652">
    <property type="component" value="Unassembled WGS sequence"/>
</dbReference>
<organism evidence="1 2">
    <name type="scientific">Candidatus Giovannonibacteria bacterium GW2011_GWA1_44_29</name>
    <dbReference type="NCBI Taxonomy" id="1618646"/>
    <lineage>
        <taxon>Bacteria</taxon>
        <taxon>Candidatus Giovannoniibacteriota</taxon>
    </lineage>
</organism>
<reference evidence="1 2" key="1">
    <citation type="journal article" date="2015" name="Nature">
        <title>rRNA introns, odd ribosomes, and small enigmatic genomes across a large radiation of phyla.</title>
        <authorList>
            <person name="Brown C.T."/>
            <person name="Hug L.A."/>
            <person name="Thomas B.C."/>
            <person name="Sharon I."/>
            <person name="Castelle C.J."/>
            <person name="Singh A."/>
            <person name="Wilkins M.J."/>
            <person name="Williams K.H."/>
            <person name="Banfield J.F."/>
        </authorList>
    </citation>
    <scope>NUCLEOTIDE SEQUENCE [LARGE SCALE GENOMIC DNA]</scope>
</reference>
<evidence type="ECO:0000313" key="2">
    <source>
        <dbReference type="Proteomes" id="UP000034652"/>
    </source>
</evidence>
<evidence type="ECO:0000313" key="1">
    <source>
        <dbReference type="EMBL" id="KKT62101.1"/>
    </source>
</evidence>
<name>A0A0G1IRV4_9BACT</name>
<dbReference type="AlphaFoldDB" id="A0A0G1IRV4"/>
<proteinExistence type="predicted"/>